<dbReference type="KEGG" id="vg:26519287"/>
<evidence type="ECO:0000256" key="1">
    <source>
        <dbReference type="SAM" id="Phobius"/>
    </source>
</evidence>
<dbReference type="Proteomes" id="UP000204657">
    <property type="component" value="Segment"/>
</dbReference>
<keyword evidence="3" id="KW-1185">Reference proteome</keyword>
<accession>A0A0B6VTS4</accession>
<keyword evidence="1" id="KW-0812">Transmembrane</keyword>
<protein>
    <submittedName>
        <fullName evidence="2">Hypothetical predicted inner membrane</fullName>
    </submittedName>
</protein>
<gene>
    <name evidence="2" type="primary">ndd.4</name>
</gene>
<reference evidence="2 3" key="1">
    <citation type="submission" date="2015-02" db="EMBL/GenBank/DDBJ databases">
        <title>Complete genome sequences of Edwardsiella bacteriophages, PEi20 and PEi26.</title>
        <authorList>
            <person name="Yasuike M."/>
            <person name="Nishiki I."/>
            <person name="Iwasaki Y."/>
            <person name="Nakamura Y."/>
            <person name="Fujiwara A."/>
            <person name="Hassan E.S."/>
            <person name="Mahmoud M.M."/>
            <person name="Kawato Y."/>
            <person name="Nagai S."/>
            <person name="Kobayashi T."/>
            <person name="Ototake M."/>
            <person name="Nakai T."/>
        </authorList>
    </citation>
    <scope>NUCLEOTIDE SEQUENCE [LARGE SCALE GENOMIC DNA]</scope>
</reference>
<dbReference type="EMBL" id="AP014714">
    <property type="protein sequence ID" value="BAQ22946.1"/>
    <property type="molecule type" value="Genomic_DNA"/>
</dbReference>
<feature type="transmembrane region" description="Helical" evidence="1">
    <location>
        <begin position="7"/>
        <end position="27"/>
    </location>
</feature>
<name>A0A0B6VTS4_9CAUD</name>
<proteinExistence type="predicted"/>
<dbReference type="RefSeq" id="YP_009190454.1">
    <property type="nucleotide sequence ID" value="NC_028683.1"/>
</dbReference>
<evidence type="ECO:0000313" key="2">
    <source>
        <dbReference type="EMBL" id="BAQ22946.1"/>
    </source>
</evidence>
<keyword evidence="1" id="KW-1133">Transmembrane helix</keyword>
<evidence type="ECO:0000313" key="3">
    <source>
        <dbReference type="Proteomes" id="UP000204657"/>
    </source>
</evidence>
<dbReference type="GeneID" id="26519287"/>
<dbReference type="OrthoDB" id="28394at10239"/>
<sequence>MKKLLKAIWNIMVLAIVLAIFPIVLFIDVIRVHFAYFF</sequence>
<organism evidence="2 3">
    <name type="scientific">Edwardsiella phage PEi20</name>
    <dbReference type="NCBI Taxonomy" id="1608310"/>
    <lineage>
        <taxon>Viruses</taxon>
        <taxon>Duplodnaviria</taxon>
        <taxon>Heunggongvirae</taxon>
        <taxon>Uroviricota</taxon>
        <taxon>Caudoviricetes</taxon>
        <taxon>Pantevenvirales</taxon>
        <taxon>Straboviridae</taxon>
        <taxon>Tevenvirinae</taxon>
        <taxon>Kanagawavirus</taxon>
        <taxon>Kanagawavirus pei20</taxon>
    </lineage>
</organism>
<keyword evidence="1" id="KW-0472">Membrane</keyword>